<name>A0A4S4DYA2_CAMSN</name>
<feature type="repeat" description="PPR" evidence="3">
    <location>
        <begin position="198"/>
        <end position="232"/>
    </location>
</feature>
<evidence type="ECO:0000313" key="5">
    <source>
        <dbReference type="Proteomes" id="UP000306102"/>
    </source>
</evidence>
<dbReference type="PROSITE" id="PS51375">
    <property type="entry name" value="PPR"/>
    <property type="match status" value="5"/>
</dbReference>
<dbReference type="Pfam" id="PF13041">
    <property type="entry name" value="PPR_2"/>
    <property type="match status" value="2"/>
</dbReference>
<organism evidence="4 5">
    <name type="scientific">Camellia sinensis var. sinensis</name>
    <name type="common">China tea</name>
    <dbReference type="NCBI Taxonomy" id="542762"/>
    <lineage>
        <taxon>Eukaryota</taxon>
        <taxon>Viridiplantae</taxon>
        <taxon>Streptophyta</taxon>
        <taxon>Embryophyta</taxon>
        <taxon>Tracheophyta</taxon>
        <taxon>Spermatophyta</taxon>
        <taxon>Magnoliopsida</taxon>
        <taxon>eudicotyledons</taxon>
        <taxon>Gunneridae</taxon>
        <taxon>Pentapetalae</taxon>
        <taxon>asterids</taxon>
        <taxon>Ericales</taxon>
        <taxon>Theaceae</taxon>
        <taxon>Camellia</taxon>
    </lineage>
</organism>
<gene>
    <name evidence="4" type="ORF">TEA_015076</name>
</gene>
<proteinExistence type="inferred from homology"/>
<reference evidence="4 5" key="1">
    <citation type="journal article" date="2018" name="Proc. Natl. Acad. Sci. U.S.A.">
        <title>Draft genome sequence of Camellia sinensis var. sinensis provides insights into the evolution of the tea genome and tea quality.</title>
        <authorList>
            <person name="Wei C."/>
            <person name="Yang H."/>
            <person name="Wang S."/>
            <person name="Zhao J."/>
            <person name="Liu C."/>
            <person name="Gao L."/>
            <person name="Xia E."/>
            <person name="Lu Y."/>
            <person name="Tai Y."/>
            <person name="She G."/>
            <person name="Sun J."/>
            <person name="Cao H."/>
            <person name="Tong W."/>
            <person name="Gao Q."/>
            <person name="Li Y."/>
            <person name="Deng W."/>
            <person name="Jiang X."/>
            <person name="Wang W."/>
            <person name="Chen Q."/>
            <person name="Zhang S."/>
            <person name="Li H."/>
            <person name="Wu J."/>
            <person name="Wang P."/>
            <person name="Li P."/>
            <person name="Shi C."/>
            <person name="Zheng F."/>
            <person name="Jian J."/>
            <person name="Huang B."/>
            <person name="Shan D."/>
            <person name="Shi M."/>
            <person name="Fang C."/>
            <person name="Yue Y."/>
            <person name="Li F."/>
            <person name="Li D."/>
            <person name="Wei S."/>
            <person name="Han B."/>
            <person name="Jiang C."/>
            <person name="Yin Y."/>
            <person name="Xia T."/>
            <person name="Zhang Z."/>
            <person name="Bennetzen J.L."/>
            <person name="Zhao S."/>
            <person name="Wan X."/>
        </authorList>
    </citation>
    <scope>NUCLEOTIDE SEQUENCE [LARGE SCALE GENOMIC DNA]</scope>
    <source>
        <strain evidence="5">cv. Shuchazao</strain>
        <tissue evidence="4">Leaf</tissue>
    </source>
</reference>
<keyword evidence="2" id="KW-0677">Repeat</keyword>
<dbReference type="EMBL" id="SDRB02009317">
    <property type="protein sequence ID" value="THG08418.1"/>
    <property type="molecule type" value="Genomic_DNA"/>
</dbReference>
<feature type="repeat" description="PPR" evidence="3">
    <location>
        <begin position="162"/>
        <end position="197"/>
    </location>
</feature>
<accession>A0A4S4DYA2</accession>
<feature type="repeat" description="PPR" evidence="3">
    <location>
        <begin position="233"/>
        <end position="267"/>
    </location>
</feature>
<feature type="repeat" description="PPR" evidence="3">
    <location>
        <begin position="268"/>
        <end position="302"/>
    </location>
</feature>
<dbReference type="InterPro" id="IPR011990">
    <property type="entry name" value="TPR-like_helical_dom_sf"/>
</dbReference>
<dbReference type="Proteomes" id="UP000306102">
    <property type="component" value="Unassembled WGS sequence"/>
</dbReference>
<dbReference type="NCBIfam" id="TIGR00756">
    <property type="entry name" value="PPR"/>
    <property type="match status" value="4"/>
</dbReference>
<comment type="caution">
    <text evidence="4">The sequence shown here is derived from an EMBL/GenBank/DDBJ whole genome shotgun (WGS) entry which is preliminary data.</text>
</comment>
<dbReference type="Pfam" id="PF01535">
    <property type="entry name" value="PPR"/>
    <property type="match status" value="1"/>
</dbReference>
<feature type="repeat" description="PPR" evidence="3">
    <location>
        <begin position="127"/>
        <end position="161"/>
    </location>
</feature>
<dbReference type="Gene3D" id="1.25.40.10">
    <property type="entry name" value="Tetratricopeptide repeat domain"/>
    <property type="match status" value="2"/>
</dbReference>
<dbReference type="PANTHER" id="PTHR47941">
    <property type="entry name" value="PENTATRICOPEPTIDE REPEAT-CONTAINING PROTEIN 3, MITOCHONDRIAL"/>
    <property type="match status" value="1"/>
</dbReference>
<keyword evidence="5" id="KW-1185">Reference proteome</keyword>
<evidence type="ECO:0000256" key="3">
    <source>
        <dbReference type="PROSITE-ProRule" id="PRU00708"/>
    </source>
</evidence>
<evidence type="ECO:0000256" key="1">
    <source>
        <dbReference type="ARBA" id="ARBA00007626"/>
    </source>
</evidence>
<evidence type="ECO:0008006" key="6">
    <source>
        <dbReference type="Google" id="ProtNLM"/>
    </source>
</evidence>
<comment type="similarity">
    <text evidence="1">Belongs to the PPR family. P subfamily.</text>
</comment>
<dbReference type="AlphaFoldDB" id="A0A4S4DYA2"/>
<protein>
    <recommendedName>
        <fullName evidence="6">Pentacotripeptide-repeat region of PRORP domain-containing protein</fullName>
    </recommendedName>
</protein>
<dbReference type="InterPro" id="IPR002885">
    <property type="entry name" value="PPR_rpt"/>
</dbReference>
<sequence>MLEKMTKLGDFAAIKFMKAAYTRRKANQSLSFFATHSLSHSHSHSNTVNPSPAFTTSAPKKHQALLGLGHNDLQDAVELFNGMVQTRPLPHISQFNKALGTITRMGHYATALFLIHNLQFLQGIQVDLYTFSIAINCYCHLNRVHFGFSILGTLFKCGYTPNVYIFSTLINGLILEDKTPEAVELFKKLMRNREIEPNVVMYGTIVNGLCRTGNTIRAVSLLRIMEKGSCKPNTIVYSMIIDGLCKDRMADDALKLFFKMKEEGIRPDVVTYTSLIDGLCSFGRWTEAFGMLREMLGSDISPNICTFMACLIGRIKA</sequence>
<evidence type="ECO:0000256" key="2">
    <source>
        <dbReference type="ARBA" id="ARBA00022737"/>
    </source>
</evidence>
<evidence type="ECO:0000313" key="4">
    <source>
        <dbReference type="EMBL" id="THG08418.1"/>
    </source>
</evidence>